<organism evidence="2 3">
    <name type="scientific">Lutimaribacter marinistellae</name>
    <dbReference type="NCBI Taxonomy" id="1820329"/>
    <lineage>
        <taxon>Bacteria</taxon>
        <taxon>Pseudomonadati</taxon>
        <taxon>Pseudomonadota</taxon>
        <taxon>Alphaproteobacteria</taxon>
        <taxon>Rhodobacterales</taxon>
        <taxon>Roseobacteraceae</taxon>
        <taxon>Lutimaribacter</taxon>
    </lineage>
</organism>
<dbReference type="PRINTS" id="PR00313">
    <property type="entry name" value="CABNDNGRPT"/>
</dbReference>
<protein>
    <submittedName>
        <fullName evidence="2">Calcium-binding protein</fullName>
    </submittedName>
</protein>
<sequence length="310" mass="33645">MSEWEIRIEAQPVYLFGDTGNDHLYLVLVSPEQDEWVLRGYPSGIFNVGPIIVEDSVPIADSRDYRPIEDRERVGSRVLDLEGRDPLAVWDIMRQQTRAIEAAEIAYDVFSMNSNSAVASMLHTVGLRIADNLPDQPDREDSFPGIDSILDVFDFVLSGADDNDVIWGGSQNDTLSGGADDDSLSGQAGRDHLMGGDGADFLNGGWGSHDQLTGGNGADRFFHAGHAGHGTDWILDADFSEGDRLVFGSVASADHFQVNIANTAGMGDAEVAEAFVIWKPTGQILWALTDGAELEMITIRAEGSEFDLVI</sequence>
<dbReference type="SUPFAM" id="SSF51120">
    <property type="entry name" value="beta-Roll"/>
    <property type="match status" value="1"/>
</dbReference>
<dbReference type="PROSITE" id="PS00330">
    <property type="entry name" value="HEMOLYSIN_CALCIUM"/>
    <property type="match status" value="1"/>
</dbReference>
<comment type="caution">
    <text evidence="2">The sequence shown here is derived from an EMBL/GenBank/DDBJ whole genome shotgun (WGS) entry which is preliminary data.</text>
</comment>
<accession>A0ABV7TIJ7</accession>
<dbReference type="RefSeq" id="WP_386736385.1">
    <property type="nucleotide sequence ID" value="NZ_JBHRXI010000016.1"/>
</dbReference>
<dbReference type="Pfam" id="PF00353">
    <property type="entry name" value="HemolysinCabind"/>
    <property type="match status" value="2"/>
</dbReference>
<dbReference type="InterPro" id="IPR018511">
    <property type="entry name" value="Hemolysin-typ_Ca-bd_CS"/>
</dbReference>
<dbReference type="Proteomes" id="UP001595629">
    <property type="component" value="Unassembled WGS sequence"/>
</dbReference>
<dbReference type="InterPro" id="IPR001343">
    <property type="entry name" value="Hemolysn_Ca-bd"/>
</dbReference>
<evidence type="ECO:0000313" key="3">
    <source>
        <dbReference type="Proteomes" id="UP001595629"/>
    </source>
</evidence>
<name>A0ABV7TIJ7_9RHOB</name>
<feature type="region of interest" description="Disordered" evidence="1">
    <location>
        <begin position="169"/>
        <end position="188"/>
    </location>
</feature>
<reference evidence="3" key="1">
    <citation type="journal article" date="2019" name="Int. J. Syst. Evol. Microbiol.">
        <title>The Global Catalogue of Microorganisms (GCM) 10K type strain sequencing project: providing services to taxonomists for standard genome sequencing and annotation.</title>
        <authorList>
            <consortium name="The Broad Institute Genomics Platform"/>
            <consortium name="The Broad Institute Genome Sequencing Center for Infectious Disease"/>
            <person name="Wu L."/>
            <person name="Ma J."/>
        </authorList>
    </citation>
    <scope>NUCLEOTIDE SEQUENCE [LARGE SCALE GENOMIC DNA]</scope>
    <source>
        <strain evidence="3">KCTC 42911</strain>
    </source>
</reference>
<proteinExistence type="predicted"/>
<dbReference type="Gene3D" id="2.150.10.10">
    <property type="entry name" value="Serralysin-like metalloprotease, C-terminal"/>
    <property type="match status" value="1"/>
</dbReference>
<evidence type="ECO:0000313" key="2">
    <source>
        <dbReference type="EMBL" id="MFC3615120.1"/>
    </source>
</evidence>
<dbReference type="EMBL" id="JBHRXI010000016">
    <property type="protein sequence ID" value="MFC3615120.1"/>
    <property type="molecule type" value="Genomic_DNA"/>
</dbReference>
<gene>
    <name evidence="2" type="ORF">ACFORG_15245</name>
</gene>
<keyword evidence="3" id="KW-1185">Reference proteome</keyword>
<evidence type="ECO:0000256" key="1">
    <source>
        <dbReference type="SAM" id="MobiDB-lite"/>
    </source>
</evidence>
<dbReference type="InterPro" id="IPR011049">
    <property type="entry name" value="Serralysin-like_metalloprot_C"/>
</dbReference>